<dbReference type="AlphaFoldDB" id="A0A6J1HU19"/>
<evidence type="ECO:0000313" key="3">
    <source>
        <dbReference type="RefSeq" id="XP_022968141.1"/>
    </source>
</evidence>
<dbReference type="PANTHER" id="PTHR31087">
    <property type="match status" value="1"/>
</dbReference>
<name>A0A6J1HU19_CUCMA</name>
<dbReference type="OrthoDB" id="1916253at2759"/>
<dbReference type="RefSeq" id="XP_022968141.1">
    <property type="nucleotide sequence ID" value="XM_023112373.1"/>
</dbReference>
<dbReference type="Proteomes" id="UP000504608">
    <property type="component" value="Unplaced"/>
</dbReference>
<dbReference type="Gene3D" id="2.40.160.200">
    <property type="entry name" value="LURP1-related"/>
    <property type="match status" value="1"/>
</dbReference>
<proteinExistence type="inferred from homology"/>
<dbReference type="InterPro" id="IPR007612">
    <property type="entry name" value="LOR"/>
</dbReference>
<dbReference type="PANTHER" id="PTHR31087:SF3">
    <property type="entry name" value="PROTEIN LURP-ONE-RELATED 6"/>
    <property type="match status" value="1"/>
</dbReference>
<comment type="similarity">
    <text evidence="1">Belongs to the LOR family.</text>
</comment>
<sequence>MVPLVSKLYCSSTEVVYVVRKRPHVINGGGFVVTNCDQKVVFSVDGCGILGKAEELILRDERRNALLLIRGKVITKCSTCFLNKYFLLFLHKNGRFGIIQHSFMFQGGIFEALSFNKIWNAYRYDFQGSKKLVFSLRKPKSCLPVDKDTGIRITTKPNLGKKDWDFEISGYFPGKESSIIDSQGNLVAQIGKNKKAGVLLSKDLYYVSIKPGIDQAFVVGVIAILDNIYGESTSC</sequence>
<organism evidence="2 3">
    <name type="scientific">Cucurbita maxima</name>
    <name type="common">Pumpkin</name>
    <name type="synonym">Winter squash</name>
    <dbReference type="NCBI Taxonomy" id="3661"/>
    <lineage>
        <taxon>Eukaryota</taxon>
        <taxon>Viridiplantae</taxon>
        <taxon>Streptophyta</taxon>
        <taxon>Embryophyta</taxon>
        <taxon>Tracheophyta</taxon>
        <taxon>Spermatophyta</taxon>
        <taxon>Magnoliopsida</taxon>
        <taxon>eudicotyledons</taxon>
        <taxon>Gunneridae</taxon>
        <taxon>Pentapetalae</taxon>
        <taxon>rosids</taxon>
        <taxon>fabids</taxon>
        <taxon>Cucurbitales</taxon>
        <taxon>Cucurbitaceae</taxon>
        <taxon>Cucurbiteae</taxon>
        <taxon>Cucurbita</taxon>
    </lineage>
</organism>
<dbReference type="InterPro" id="IPR038595">
    <property type="entry name" value="LOR_sf"/>
</dbReference>
<gene>
    <name evidence="3" type="primary">LOC111467466</name>
</gene>
<accession>A0A6J1HU19</accession>
<evidence type="ECO:0000256" key="1">
    <source>
        <dbReference type="ARBA" id="ARBA00005437"/>
    </source>
</evidence>
<keyword evidence="2" id="KW-1185">Reference proteome</keyword>
<dbReference type="InterPro" id="IPR025659">
    <property type="entry name" value="Tubby-like_C"/>
</dbReference>
<dbReference type="Pfam" id="PF04525">
    <property type="entry name" value="LOR"/>
    <property type="match status" value="2"/>
</dbReference>
<evidence type="ECO:0000313" key="2">
    <source>
        <dbReference type="Proteomes" id="UP000504608"/>
    </source>
</evidence>
<dbReference type="GeneID" id="111467466"/>
<protein>
    <submittedName>
        <fullName evidence="3">Protein LURP-one-related 6-like isoform X1</fullName>
    </submittedName>
</protein>
<reference evidence="3" key="1">
    <citation type="submission" date="2025-08" db="UniProtKB">
        <authorList>
            <consortium name="RefSeq"/>
        </authorList>
    </citation>
    <scope>IDENTIFICATION</scope>
    <source>
        <tissue evidence="3">Young leaves</tissue>
    </source>
</reference>
<dbReference type="KEGG" id="cmax:111467466"/>
<dbReference type="SUPFAM" id="SSF54518">
    <property type="entry name" value="Tubby C-terminal domain-like"/>
    <property type="match status" value="2"/>
</dbReference>